<keyword evidence="1" id="KW-1133">Transmembrane helix</keyword>
<feature type="transmembrane region" description="Helical" evidence="1">
    <location>
        <begin position="50"/>
        <end position="68"/>
    </location>
</feature>
<reference evidence="2 3" key="1">
    <citation type="journal article" date="2023" name="Microbiol. Spectr.">
        <title>Symbiosis of Carpenter Bees with Uncharacterized Lactic Acid Bacteria Showing NAD Auxotrophy.</title>
        <authorList>
            <person name="Kawasaki S."/>
            <person name="Ozawa K."/>
            <person name="Mori T."/>
            <person name="Yamamoto A."/>
            <person name="Ito M."/>
            <person name="Ohkuma M."/>
            <person name="Sakamoto M."/>
            <person name="Matsutani M."/>
        </authorList>
    </citation>
    <scope>NUCLEOTIDE SEQUENCE [LARGE SCALE GENOMIC DNA]</scope>
    <source>
        <strain evidence="2 3">Kim32-2</strain>
    </source>
</reference>
<sequence>MFYGLEDPIDWIVVLIINAGLWTAATYVLWNKVTLWIAKDMFNKELPEGTWKHAFVAGLVLMFFMIVLRYY</sequence>
<dbReference type="EMBL" id="AP026803">
    <property type="protein sequence ID" value="BDR60920.1"/>
    <property type="molecule type" value="Genomic_DNA"/>
</dbReference>
<feature type="transmembrane region" description="Helical" evidence="1">
    <location>
        <begin position="12"/>
        <end position="30"/>
    </location>
</feature>
<evidence type="ECO:0000313" key="2">
    <source>
        <dbReference type="EMBL" id="BDR60920.1"/>
    </source>
</evidence>
<proteinExistence type="predicted"/>
<protein>
    <submittedName>
        <fullName evidence="2">Uncharacterized protein</fullName>
    </submittedName>
</protein>
<name>A0ABM8BI15_9LACO</name>
<accession>A0ABM8BI15</accession>
<evidence type="ECO:0000313" key="3">
    <source>
        <dbReference type="Proteomes" id="UP001321741"/>
    </source>
</evidence>
<gene>
    <name evidence="2" type="ORF">KIM322_11810</name>
</gene>
<evidence type="ECO:0000256" key="1">
    <source>
        <dbReference type="SAM" id="Phobius"/>
    </source>
</evidence>
<keyword evidence="1" id="KW-0812">Transmembrane</keyword>
<keyword evidence="1" id="KW-0472">Membrane</keyword>
<dbReference type="RefSeq" id="WP_317637160.1">
    <property type="nucleotide sequence ID" value="NZ_AP026803.1"/>
</dbReference>
<organism evidence="2 3">
    <name type="scientific">Lactobacillus xylocopicola</name>
    <dbReference type="NCBI Taxonomy" id="2976676"/>
    <lineage>
        <taxon>Bacteria</taxon>
        <taxon>Bacillati</taxon>
        <taxon>Bacillota</taxon>
        <taxon>Bacilli</taxon>
        <taxon>Lactobacillales</taxon>
        <taxon>Lactobacillaceae</taxon>
        <taxon>Lactobacillus</taxon>
    </lineage>
</organism>
<keyword evidence="3" id="KW-1185">Reference proteome</keyword>
<dbReference type="Proteomes" id="UP001321741">
    <property type="component" value="Chromosome"/>
</dbReference>